<organism evidence="2 3">
    <name type="scientific">Streptomyces syringium</name>
    <dbReference type="NCBI Taxonomy" id="76729"/>
    <lineage>
        <taxon>Bacteria</taxon>
        <taxon>Bacillati</taxon>
        <taxon>Actinomycetota</taxon>
        <taxon>Actinomycetes</taxon>
        <taxon>Kitasatosporales</taxon>
        <taxon>Streptomycetaceae</taxon>
        <taxon>Streptomyces</taxon>
    </lineage>
</organism>
<name>A0ABS4XW27_9ACTN</name>
<comment type="caution">
    <text evidence="2">The sequence shown here is derived from an EMBL/GenBank/DDBJ whole genome shotgun (WGS) entry which is preliminary data.</text>
</comment>
<keyword evidence="3" id="KW-1185">Reference proteome</keyword>
<evidence type="ECO:0000313" key="2">
    <source>
        <dbReference type="EMBL" id="MBP2400720.1"/>
    </source>
</evidence>
<feature type="transmembrane region" description="Helical" evidence="1">
    <location>
        <begin position="42"/>
        <end position="62"/>
    </location>
</feature>
<evidence type="ECO:0000256" key="1">
    <source>
        <dbReference type="SAM" id="Phobius"/>
    </source>
</evidence>
<keyword evidence="1" id="KW-0812">Transmembrane</keyword>
<dbReference type="EMBL" id="JAGIOH010000001">
    <property type="protein sequence ID" value="MBP2400720.1"/>
    <property type="molecule type" value="Genomic_DNA"/>
</dbReference>
<gene>
    <name evidence="2" type="ORF">JO379_000189</name>
</gene>
<accession>A0ABS4XW27</accession>
<keyword evidence="1" id="KW-0472">Membrane</keyword>
<reference evidence="2 3" key="1">
    <citation type="submission" date="2021-03" db="EMBL/GenBank/DDBJ databases">
        <title>Sequencing the genomes of 1000 actinobacteria strains.</title>
        <authorList>
            <person name="Klenk H.-P."/>
        </authorList>
    </citation>
    <scope>NUCLEOTIDE SEQUENCE [LARGE SCALE GENOMIC DNA]</scope>
    <source>
        <strain evidence="2 3">DSM 41480</strain>
    </source>
</reference>
<keyword evidence="1" id="KW-1133">Transmembrane helix</keyword>
<dbReference type="Proteomes" id="UP001519291">
    <property type="component" value="Unassembled WGS sequence"/>
</dbReference>
<feature type="transmembrane region" description="Helical" evidence="1">
    <location>
        <begin position="12"/>
        <end position="30"/>
    </location>
</feature>
<sequence>MADDLKNRYTGAERMASLAVSTGMGVFLGLSVSDQSWEACILWGLVGCIAVVPLGIGATRVARYVSRRRTP</sequence>
<evidence type="ECO:0000313" key="3">
    <source>
        <dbReference type="Proteomes" id="UP001519291"/>
    </source>
</evidence>
<proteinExistence type="predicted"/>
<protein>
    <submittedName>
        <fullName evidence="2">Uncharacterized protein</fullName>
    </submittedName>
</protein>